<comment type="caution">
    <text evidence="10">The sequence shown here is derived from an EMBL/GenBank/DDBJ whole genome shotgun (WGS) entry which is preliminary data.</text>
</comment>
<dbReference type="GO" id="GO:0005886">
    <property type="term" value="C:plasma membrane"/>
    <property type="evidence" value="ECO:0007669"/>
    <property type="project" value="TreeGrafter"/>
</dbReference>
<name>A0A9W4TXL3_9ASCO</name>
<feature type="transmembrane region" description="Helical" evidence="8">
    <location>
        <begin position="239"/>
        <end position="261"/>
    </location>
</feature>
<keyword evidence="7 8" id="KW-0472">Membrane</keyword>
<organism evidence="10 11">
    <name type="scientific">Candida verbasci</name>
    <dbReference type="NCBI Taxonomy" id="1227364"/>
    <lineage>
        <taxon>Eukaryota</taxon>
        <taxon>Fungi</taxon>
        <taxon>Dikarya</taxon>
        <taxon>Ascomycota</taxon>
        <taxon>Saccharomycotina</taxon>
        <taxon>Pichiomycetes</taxon>
        <taxon>Debaryomycetaceae</taxon>
        <taxon>Candida/Lodderomyces clade</taxon>
        <taxon>Candida</taxon>
    </lineage>
</organism>
<reference evidence="10" key="1">
    <citation type="submission" date="2022-12" db="EMBL/GenBank/DDBJ databases">
        <authorList>
            <person name="Brejova B."/>
        </authorList>
    </citation>
    <scope>NUCLEOTIDE SEQUENCE</scope>
</reference>
<dbReference type="Pfam" id="PF02535">
    <property type="entry name" value="Zip"/>
    <property type="match status" value="1"/>
</dbReference>
<dbReference type="PANTHER" id="PTHR11040:SF69">
    <property type="entry name" value="ZINC-REGULATED TRANSPORTER 2"/>
    <property type="match status" value="1"/>
</dbReference>
<comment type="subcellular location">
    <subcellularLocation>
        <location evidence="1 8">Membrane</location>
        <topology evidence="1 8">Multi-pass membrane protein</topology>
    </subcellularLocation>
</comment>
<protein>
    <recommendedName>
        <fullName evidence="12">Zinc-regulated transporter 1</fullName>
    </recommendedName>
</protein>
<keyword evidence="11" id="KW-1185">Reference proteome</keyword>
<dbReference type="Proteomes" id="UP001152885">
    <property type="component" value="Unassembled WGS sequence"/>
</dbReference>
<dbReference type="EMBL" id="CANTUO010000003">
    <property type="protein sequence ID" value="CAI5759035.1"/>
    <property type="molecule type" value="Genomic_DNA"/>
</dbReference>
<gene>
    <name evidence="10" type="ORF">CANVERA_P3544</name>
</gene>
<dbReference type="OrthoDB" id="448280at2759"/>
<evidence type="ECO:0000256" key="9">
    <source>
        <dbReference type="SAM" id="MobiDB-lite"/>
    </source>
</evidence>
<feature type="transmembrane region" description="Helical" evidence="8">
    <location>
        <begin position="273"/>
        <end position="292"/>
    </location>
</feature>
<evidence type="ECO:0000256" key="4">
    <source>
        <dbReference type="ARBA" id="ARBA00022692"/>
    </source>
</evidence>
<dbReference type="AlphaFoldDB" id="A0A9W4TXL3"/>
<evidence type="ECO:0000256" key="2">
    <source>
        <dbReference type="ARBA" id="ARBA00006939"/>
    </source>
</evidence>
<evidence type="ECO:0000256" key="5">
    <source>
        <dbReference type="ARBA" id="ARBA00022989"/>
    </source>
</evidence>
<sequence>MTNLHIREDTCLQGNHYNGEHFIARITSIPVLFIVSALGSFFPLVALHCKFIRLPSWLFFVTRYFGSGVIIATGFIHLMAESSQSLNNECLGGVFNRYPMTEGICLMSVFFIFFFDIIAHKKVHERAKLKDKSIQEETIEVDSKDEVLSDKVSQDSTLESQPKPINHRNSENIYQQILNCVVLECGIVLHSVFVGLSLTIAGDEFVTLYIAIGFHQFFEGLGLGSRFATTYWPKGKGHVPWLMCLAYSLTTPTAAGIGLGVRNSYPVGSRTSLITTGVFDALCAGVLIYNSIAELMAYDFMYSNEFADKSMKTLLSGFFFLSFGAFAMALIGRWA</sequence>
<feature type="transmembrane region" description="Helical" evidence="8">
    <location>
        <begin position="177"/>
        <end position="200"/>
    </location>
</feature>
<keyword evidence="3 8" id="KW-0813">Transport</keyword>
<evidence type="ECO:0000256" key="3">
    <source>
        <dbReference type="ARBA" id="ARBA00022448"/>
    </source>
</evidence>
<dbReference type="InterPro" id="IPR003689">
    <property type="entry name" value="ZIP"/>
</dbReference>
<keyword evidence="5 8" id="KW-1133">Transmembrane helix</keyword>
<evidence type="ECO:0000313" key="11">
    <source>
        <dbReference type="Proteomes" id="UP001152885"/>
    </source>
</evidence>
<keyword evidence="6 8" id="KW-0406">Ion transport</keyword>
<feature type="transmembrane region" description="Helical" evidence="8">
    <location>
        <begin position="22"/>
        <end position="45"/>
    </location>
</feature>
<evidence type="ECO:0000313" key="10">
    <source>
        <dbReference type="EMBL" id="CAI5759035.1"/>
    </source>
</evidence>
<keyword evidence="4 8" id="KW-0812">Transmembrane</keyword>
<evidence type="ECO:0008006" key="12">
    <source>
        <dbReference type="Google" id="ProtNLM"/>
    </source>
</evidence>
<feature type="transmembrane region" description="Helical" evidence="8">
    <location>
        <begin position="57"/>
        <end position="80"/>
    </location>
</feature>
<feature type="transmembrane region" description="Helical" evidence="8">
    <location>
        <begin position="206"/>
        <end position="227"/>
    </location>
</feature>
<evidence type="ECO:0000256" key="8">
    <source>
        <dbReference type="RuleBase" id="RU362088"/>
    </source>
</evidence>
<dbReference type="GO" id="GO:0000007">
    <property type="term" value="F:low-affinity zinc ion transmembrane transporter activity"/>
    <property type="evidence" value="ECO:0007669"/>
    <property type="project" value="TreeGrafter"/>
</dbReference>
<dbReference type="GO" id="GO:0071578">
    <property type="term" value="P:zinc ion import across plasma membrane"/>
    <property type="evidence" value="ECO:0007669"/>
    <property type="project" value="TreeGrafter"/>
</dbReference>
<feature type="transmembrane region" description="Helical" evidence="8">
    <location>
        <begin position="100"/>
        <end position="119"/>
    </location>
</feature>
<proteinExistence type="inferred from homology"/>
<evidence type="ECO:0000256" key="1">
    <source>
        <dbReference type="ARBA" id="ARBA00004141"/>
    </source>
</evidence>
<accession>A0A9W4TXL3</accession>
<dbReference type="InterPro" id="IPR004698">
    <property type="entry name" value="Zn/Fe_permease_fun/pln"/>
</dbReference>
<evidence type="ECO:0000256" key="6">
    <source>
        <dbReference type="ARBA" id="ARBA00023065"/>
    </source>
</evidence>
<dbReference type="NCBIfam" id="TIGR00820">
    <property type="entry name" value="zip"/>
    <property type="match status" value="1"/>
</dbReference>
<dbReference type="PANTHER" id="PTHR11040">
    <property type="entry name" value="ZINC/IRON TRANSPORTER"/>
    <property type="match status" value="1"/>
</dbReference>
<feature type="region of interest" description="Disordered" evidence="9">
    <location>
        <begin position="145"/>
        <end position="165"/>
    </location>
</feature>
<feature type="transmembrane region" description="Helical" evidence="8">
    <location>
        <begin position="313"/>
        <end position="334"/>
    </location>
</feature>
<evidence type="ECO:0000256" key="7">
    <source>
        <dbReference type="ARBA" id="ARBA00023136"/>
    </source>
</evidence>
<comment type="similarity">
    <text evidence="2 8">Belongs to the ZIP transporter (TC 2.A.5) family.</text>
</comment>